<dbReference type="KEGG" id="gtl:EP073_03075"/>
<name>A0A410JW42_9BACT</name>
<dbReference type="Gene3D" id="2.30.310.10">
    <property type="entry name" value="ibrinogen binding protein from staphylococcus aureus domain"/>
    <property type="match status" value="1"/>
</dbReference>
<organism evidence="2 3">
    <name type="scientific">Geovibrio thiophilus</name>
    <dbReference type="NCBI Taxonomy" id="139438"/>
    <lineage>
        <taxon>Bacteria</taxon>
        <taxon>Pseudomonadati</taxon>
        <taxon>Deferribacterota</taxon>
        <taxon>Deferribacteres</taxon>
        <taxon>Deferribacterales</taxon>
        <taxon>Geovibrionaceae</taxon>
        <taxon>Geovibrio</taxon>
    </lineage>
</organism>
<dbReference type="InterPro" id="IPR051608">
    <property type="entry name" value="RQC_Subunit_NEMF"/>
</dbReference>
<accession>A0A410JW42</accession>
<dbReference type="RefSeq" id="WP_128465703.1">
    <property type="nucleotide sequence ID" value="NZ_CP035108.1"/>
</dbReference>
<proteinExistence type="predicted"/>
<dbReference type="GO" id="GO:0043023">
    <property type="term" value="F:ribosomal large subunit binding"/>
    <property type="evidence" value="ECO:0007669"/>
    <property type="project" value="TreeGrafter"/>
</dbReference>
<sequence length="524" mass="59157">MDGLTLTKIVRLLNAEFAGSKLNRIGLTDDSMYLSLYSDGVKCIRIRCGDSPALFPADRCDGSQSDRLEALSGATLKSVDCRKYDRLVRFTLLKRRPSGKVIQYRLMAELIGRMSNVAVTDGEGTVLFLLNKSNADADRAFGIGEKYAAPKANKRLNLENHENCGSFAELAGFYPLTVKHAEKLKMSGFSFAETCMYINSSLFEDDGFYITENGKVIPFKSPEAEESVELGQYARILSGDAEVRKSGAAKKRLLRFYEKQRKKYTALTLELEKELSDASAWKDTYEKGVLLRDNLAEIDGRTGETELNFYTESGVEMRRFMIPEGENPSALAGKLFRKAAKMERSVFRIEERIKEIEQFLEGIEEQIYFIENSAGEEELLALEDEMRRGDRIKTKQEIKQKQFMCFQLPCGKAYAGRNSVTNHRLVFQFAKPEDYWFHAQKIPSAHLILRCETQPDEEDILKAAAITAAFSKHKGEAKVTVDYTRKKHVKKPKGTPPGFVIYHKFGSVTVQPSSEEELGSLKAD</sequence>
<reference evidence="2 3" key="1">
    <citation type="submission" date="2019-01" db="EMBL/GenBank/DDBJ databases">
        <title>Geovibrio thiophilus DSM 11263, complete genome.</title>
        <authorList>
            <person name="Spring S."/>
            <person name="Bunk B."/>
            <person name="Sproer C."/>
        </authorList>
    </citation>
    <scope>NUCLEOTIDE SEQUENCE [LARGE SCALE GENOMIC DNA]</scope>
    <source>
        <strain evidence="2 3">DSM 11263</strain>
    </source>
</reference>
<dbReference type="Pfam" id="PF05833">
    <property type="entry name" value="NFACT_N"/>
    <property type="match status" value="2"/>
</dbReference>
<dbReference type="PANTHER" id="PTHR15239:SF6">
    <property type="entry name" value="RIBOSOME QUALITY CONTROL COMPLEX SUBUNIT NEMF"/>
    <property type="match status" value="1"/>
</dbReference>
<gene>
    <name evidence="2" type="ORF">EP073_03075</name>
</gene>
<dbReference type="OrthoDB" id="9766163at2"/>
<dbReference type="GO" id="GO:1990112">
    <property type="term" value="C:RQC complex"/>
    <property type="evidence" value="ECO:0007669"/>
    <property type="project" value="TreeGrafter"/>
</dbReference>
<evidence type="ECO:0000313" key="3">
    <source>
        <dbReference type="Proteomes" id="UP000287502"/>
    </source>
</evidence>
<dbReference type="InterPro" id="IPR013087">
    <property type="entry name" value="Znf_C2H2_type"/>
</dbReference>
<protein>
    <submittedName>
        <fullName evidence="2">DUF814 domain-containing protein</fullName>
    </submittedName>
</protein>
<dbReference type="InterPro" id="IPR008532">
    <property type="entry name" value="NFACT_RNA-bd"/>
</dbReference>
<dbReference type="EMBL" id="CP035108">
    <property type="protein sequence ID" value="QAR32416.1"/>
    <property type="molecule type" value="Genomic_DNA"/>
</dbReference>
<dbReference type="AlphaFoldDB" id="A0A410JW42"/>
<dbReference type="PROSITE" id="PS50157">
    <property type="entry name" value="ZINC_FINGER_C2H2_2"/>
    <property type="match status" value="1"/>
</dbReference>
<dbReference type="GO" id="GO:0072344">
    <property type="term" value="P:rescue of stalled ribosome"/>
    <property type="evidence" value="ECO:0007669"/>
    <property type="project" value="TreeGrafter"/>
</dbReference>
<dbReference type="Proteomes" id="UP000287502">
    <property type="component" value="Chromosome"/>
</dbReference>
<feature type="domain" description="C2H2-type" evidence="1">
    <location>
        <begin position="403"/>
        <end position="432"/>
    </location>
</feature>
<dbReference type="Pfam" id="PF05670">
    <property type="entry name" value="NFACT-R_1"/>
    <property type="match status" value="1"/>
</dbReference>
<dbReference type="GO" id="GO:0000049">
    <property type="term" value="F:tRNA binding"/>
    <property type="evidence" value="ECO:0007669"/>
    <property type="project" value="TreeGrafter"/>
</dbReference>
<dbReference type="PANTHER" id="PTHR15239">
    <property type="entry name" value="NUCLEAR EXPORT MEDIATOR FACTOR NEMF"/>
    <property type="match status" value="1"/>
</dbReference>
<evidence type="ECO:0000259" key="1">
    <source>
        <dbReference type="PROSITE" id="PS50157"/>
    </source>
</evidence>
<evidence type="ECO:0000313" key="2">
    <source>
        <dbReference type="EMBL" id="QAR32416.1"/>
    </source>
</evidence>
<keyword evidence="3" id="KW-1185">Reference proteome</keyword>